<dbReference type="AlphaFoldDB" id="A0A388LFQ6"/>
<gene>
    <name evidence="2" type="ORF">CBR_g31654</name>
</gene>
<name>A0A388LFQ6_CHABU</name>
<dbReference type="EMBL" id="BFEA01000364">
    <property type="protein sequence ID" value="GBG81097.1"/>
    <property type="molecule type" value="Genomic_DNA"/>
</dbReference>
<evidence type="ECO:0000256" key="1">
    <source>
        <dbReference type="SAM" id="MobiDB-lite"/>
    </source>
</evidence>
<dbReference type="Proteomes" id="UP000265515">
    <property type="component" value="Unassembled WGS sequence"/>
</dbReference>
<proteinExistence type="predicted"/>
<keyword evidence="3" id="KW-1185">Reference proteome</keyword>
<comment type="caution">
    <text evidence="2">The sequence shown here is derived from an EMBL/GenBank/DDBJ whole genome shotgun (WGS) entry which is preliminary data.</text>
</comment>
<accession>A0A388LFQ6</accession>
<organism evidence="2 3">
    <name type="scientific">Chara braunii</name>
    <name type="common">Braun's stonewort</name>
    <dbReference type="NCBI Taxonomy" id="69332"/>
    <lineage>
        <taxon>Eukaryota</taxon>
        <taxon>Viridiplantae</taxon>
        <taxon>Streptophyta</taxon>
        <taxon>Charophyceae</taxon>
        <taxon>Charales</taxon>
        <taxon>Characeae</taxon>
        <taxon>Chara</taxon>
    </lineage>
</organism>
<dbReference type="Gramene" id="GBG81097">
    <property type="protein sequence ID" value="GBG81097"/>
    <property type="gene ID" value="CBR_g31654"/>
</dbReference>
<protein>
    <submittedName>
        <fullName evidence="2">Uncharacterized protein</fullName>
    </submittedName>
</protein>
<feature type="compositionally biased region" description="Acidic residues" evidence="1">
    <location>
        <begin position="90"/>
        <end position="113"/>
    </location>
</feature>
<feature type="compositionally biased region" description="Acidic residues" evidence="1">
    <location>
        <begin position="126"/>
        <end position="153"/>
    </location>
</feature>
<sequence>MIGGSGTSTADHRELVILLTQLSDDLPVDVISHCDESSAPHILSRSLTPYLQWSACLEGDWDNCNYPSHSNNLSPAKIIDILFFDRGEPTSEEEEDDEDEEDESEGTSEEDEYYSEHKHESRAISEGEEEDAEEEASEEEEAGQAETQEEDPAEVERWSAERAEGKCPLEQLVGTDLRISIDPTRDPELPTEEDEHRAVETSSAPTRRQRSRFPPLPPPLVRARADVGHRATSPVIIPSFP</sequence>
<feature type="compositionally biased region" description="Basic and acidic residues" evidence="1">
    <location>
        <begin position="154"/>
        <end position="167"/>
    </location>
</feature>
<evidence type="ECO:0000313" key="2">
    <source>
        <dbReference type="EMBL" id="GBG81097.1"/>
    </source>
</evidence>
<feature type="region of interest" description="Disordered" evidence="1">
    <location>
        <begin position="89"/>
        <end position="227"/>
    </location>
</feature>
<evidence type="ECO:0000313" key="3">
    <source>
        <dbReference type="Proteomes" id="UP000265515"/>
    </source>
</evidence>
<feature type="compositionally biased region" description="Basic and acidic residues" evidence="1">
    <location>
        <begin position="183"/>
        <end position="199"/>
    </location>
</feature>
<reference evidence="2 3" key="1">
    <citation type="journal article" date="2018" name="Cell">
        <title>The Chara Genome: Secondary Complexity and Implications for Plant Terrestrialization.</title>
        <authorList>
            <person name="Nishiyama T."/>
            <person name="Sakayama H."/>
            <person name="Vries J.D."/>
            <person name="Buschmann H."/>
            <person name="Saint-Marcoux D."/>
            <person name="Ullrich K.K."/>
            <person name="Haas F.B."/>
            <person name="Vanderstraeten L."/>
            <person name="Becker D."/>
            <person name="Lang D."/>
            <person name="Vosolsobe S."/>
            <person name="Rombauts S."/>
            <person name="Wilhelmsson P.K.I."/>
            <person name="Janitza P."/>
            <person name="Kern R."/>
            <person name="Heyl A."/>
            <person name="Rumpler F."/>
            <person name="Villalobos L.I.A.C."/>
            <person name="Clay J.M."/>
            <person name="Skokan R."/>
            <person name="Toyoda A."/>
            <person name="Suzuki Y."/>
            <person name="Kagoshima H."/>
            <person name="Schijlen E."/>
            <person name="Tajeshwar N."/>
            <person name="Catarino B."/>
            <person name="Hetherington A.J."/>
            <person name="Saltykova A."/>
            <person name="Bonnot C."/>
            <person name="Breuninger H."/>
            <person name="Symeonidi A."/>
            <person name="Radhakrishnan G.V."/>
            <person name="Van Nieuwerburgh F."/>
            <person name="Deforce D."/>
            <person name="Chang C."/>
            <person name="Karol K.G."/>
            <person name="Hedrich R."/>
            <person name="Ulvskov P."/>
            <person name="Glockner G."/>
            <person name="Delwiche C.F."/>
            <person name="Petrasek J."/>
            <person name="Van de Peer Y."/>
            <person name="Friml J."/>
            <person name="Beilby M."/>
            <person name="Dolan L."/>
            <person name="Kohara Y."/>
            <person name="Sugano S."/>
            <person name="Fujiyama A."/>
            <person name="Delaux P.-M."/>
            <person name="Quint M."/>
            <person name="TheiBen G."/>
            <person name="Hagemann M."/>
            <person name="Harholt J."/>
            <person name="Dunand C."/>
            <person name="Zachgo S."/>
            <person name="Langdale J."/>
            <person name="Maumus F."/>
            <person name="Straeten D.V.D."/>
            <person name="Gould S.B."/>
            <person name="Rensing S.A."/>
        </authorList>
    </citation>
    <scope>NUCLEOTIDE SEQUENCE [LARGE SCALE GENOMIC DNA]</scope>
    <source>
        <strain evidence="2 3">S276</strain>
    </source>
</reference>
<feature type="compositionally biased region" description="Basic and acidic residues" evidence="1">
    <location>
        <begin position="114"/>
        <end position="125"/>
    </location>
</feature>